<dbReference type="eggNOG" id="ENOG502Z7QN">
    <property type="taxonomic scope" value="Bacteria"/>
</dbReference>
<proteinExistence type="predicted"/>
<dbReference type="KEGG" id="gma:AciX8_4775"/>
<protein>
    <submittedName>
        <fullName evidence="2">Uncharacterized protein</fullName>
    </submittedName>
</protein>
<dbReference type="STRING" id="682795.AciX8_4775"/>
<dbReference type="InterPro" id="IPR043750">
    <property type="entry name" value="DUF5695"/>
</dbReference>
<organism evidence="2 3">
    <name type="scientific">Granulicella mallensis (strain ATCC BAA-1857 / DSM 23137 / MP5ACTX8)</name>
    <dbReference type="NCBI Taxonomy" id="682795"/>
    <lineage>
        <taxon>Bacteria</taxon>
        <taxon>Pseudomonadati</taxon>
        <taxon>Acidobacteriota</taxon>
        <taxon>Terriglobia</taxon>
        <taxon>Terriglobales</taxon>
        <taxon>Acidobacteriaceae</taxon>
        <taxon>Granulicella</taxon>
    </lineage>
</organism>
<dbReference type="Proteomes" id="UP000007113">
    <property type="component" value="Chromosome"/>
</dbReference>
<keyword evidence="3" id="KW-1185">Reference proteome</keyword>
<dbReference type="HOGENOM" id="CLU_015362_0_0_0"/>
<evidence type="ECO:0000313" key="3">
    <source>
        <dbReference type="Proteomes" id="UP000007113"/>
    </source>
</evidence>
<sequence precursor="true">MRVQNFWRTGSTQLVAGLSLIACLTASAQTPPRGPRVLPPGPMIDGGEVMLTSPALSVKLLKYSGIVAQLTPKADATLDYTPGDRLKERSADTFYHLGDLDLRIRTAGATGWTDVSTAFHRAPVTVAASDDTHLVSDVTSSLPEGTPLKVVRTWAVEHGDLVLRFTVTNTAGVPVELGGVGIPMVFNNIMNGRTLDQSYRTCSFYDPYMGEDAGYVQVLRLSGVGPVLLVVPDGHTPFEEWKPIFDRRDRATGKGILGNDPTPRGTTFEGSYDWMVHSAGFAQTEWKDVSEWNPATSETLAPGKSATFGVRFLVAPDVRHIDATLAEHKRPVAIGVPGYILPQDVDARLFLRYGSAVRSIASEPADAVAIHDDGRNAAGLHAYTLRGKQWGRFRLVVTYADGTVQSIGYRTIKPEREAIADMGRFLFHQQWFDQPDDPFHRSPSIISYDNEAGRQVTQDSRVWIAGLSDEAGAGSWLAAAMKEYLEPDAEEVAKLESYVDGVLWGHLQNSEGDHKYGVHKSLFFYQPALVPGFTYDPSLNWKSWTSWDKKGADDVGRSYNYPHVVSAYWALYRTARNTKGLVVKHPWDWYLNQAYETSLAMVSQASYYTRYGQMEGTVFMRLLEDMRAEGWNEKADKLEAVMRRRADRWKGEPYPFGSEMPWDSTGQEEVYGWSRYFHNDDKADVTLNAILAYDPVIPSWGYNGSARRYWDFIYGGDSKYSRIERQLHHYGSGLNAIPLLEEYRAHPDDLYLLRAGYGGVMGPLSNIDEKGFASAAFHSFPDRMMFDPYTGDYGPNFFGHAINTGTFLTHDAAMGWICFGGNVEEHHGLVHATILDSSRNHLFIAPLGLWITLDAGHLASVDFDPAKKTVALHLAAASAAVPTARLRVKQTAAKLGWELSTKTSLDAGANVIPLGTGETTVVLQEKTM</sequence>
<dbReference type="AlphaFoldDB" id="G8NYI5"/>
<reference evidence="2 3" key="1">
    <citation type="submission" date="2011-11" db="EMBL/GenBank/DDBJ databases">
        <title>Complete sequence of Granulicella mallensis MP5ACTX8.</title>
        <authorList>
            <consortium name="US DOE Joint Genome Institute"/>
            <person name="Lucas S."/>
            <person name="Copeland A."/>
            <person name="Lapidus A."/>
            <person name="Cheng J.-F."/>
            <person name="Goodwin L."/>
            <person name="Pitluck S."/>
            <person name="Peters L."/>
            <person name="Lu M."/>
            <person name="Detter J.C."/>
            <person name="Han C."/>
            <person name="Tapia R."/>
            <person name="Land M."/>
            <person name="Hauser L."/>
            <person name="Kyrpides N."/>
            <person name="Ivanova N."/>
            <person name="Mikhailova N."/>
            <person name="Pagani I."/>
            <person name="Rawat S."/>
            <person name="Mannisto M."/>
            <person name="Haggblom M."/>
            <person name="Woyke T."/>
        </authorList>
    </citation>
    <scope>NUCLEOTIDE SEQUENCE [LARGE SCALE GENOMIC DNA]</scope>
    <source>
        <strain evidence="3">ATCC BAA-1857 / DSM 23137 / MP5ACTX8</strain>
    </source>
</reference>
<gene>
    <name evidence="2" type="ordered locus">AciX8_4775</name>
</gene>
<feature type="chain" id="PRO_5003513209" evidence="1">
    <location>
        <begin position="29"/>
        <end position="928"/>
    </location>
</feature>
<keyword evidence="1" id="KW-0732">Signal</keyword>
<feature type="signal peptide" evidence="1">
    <location>
        <begin position="1"/>
        <end position="28"/>
    </location>
</feature>
<name>G8NYI5_GRAMM</name>
<dbReference type="Pfam" id="PF18951">
    <property type="entry name" value="DUF5695"/>
    <property type="match status" value="1"/>
</dbReference>
<dbReference type="PROSITE" id="PS51257">
    <property type="entry name" value="PROKAR_LIPOPROTEIN"/>
    <property type="match status" value="1"/>
</dbReference>
<evidence type="ECO:0000313" key="2">
    <source>
        <dbReference type="EMBL" id="AEU39044.1"/>
    </source>
</evidence>
<evidence type="ECO:0000256" key="1">
    <source>
        <dbReference type="SAM" id="SignalP"/>
    </source>
</evidence>
<dbReference type="EMBL" id="CP003130">
    <property type="protein sequence ID" value="AEU39044.1"/>
    <property type="molecule type" value="Genomic_DNA"/>
</dbReference>
<accession>G8NYI5</accession>